<dbReference type="GO" id="GO:0006353">
    <property type="term" value="P:DNA-templated transcription termination"/>
    <property type="evidence" value="ECO:0007669"/>
    <property type="project" value="UniProtKB-UniRule"/>
</dbReference>
<dbReference type="RefSeq" id="WP_167695160.1">
    <property type="nucleotide sequence ID" value="NZ_CP118181.1"/>
</dbReference>
<dbReference type="HAMAP" id="MF_00945_B">
    <property type="entry name" value="NusA_B"/>
    <property type="match status" value="1"/>
</dbReference>
<evidence type="ECO:0000256" key="7">
    <source>
        <dbReference type="HAMAP-Rule" id="MF_00945"/>
    </source>
</evidence>
<dbReference type="Gene3D" id="2.40.50.140">
    <property type="entry name" value="Nucleic acid-binding proteins"/>
    <property type="match status" value="1"/>
</dbReference>
<evidence type="ECO:0000259" key="8">
    <source>
        <dbReference type="PROSITE" id="PS50126"/>
    </source>
</evidence>
<dbReference type="PROSITE" id="PS50126">
    <property type="entry name" value="S1"/>
    <property type="match status" value="1"/>
</dbReference>
<comment type="subunit">
    <text evidence="7">Monomer. Binds directly to the core enzyme of the DNA-dependent RNA polymerase and to nascent RNA.</text>
</comment>
<gene>
    <name evidence="7 9" type="primary">nusA</name>
    <name evidence="9" type="ORF">HCT48_02365</name>
</gene>
<feature type="domain" description="S1 motif" evidence="8">
    <location>
        <begin position="137"/>
        <end position="201"/>
    </location>
</feature>
<dbReference type="SUPFAM" id="SSF50249">
    <property type="entry name" value="Nucleic acid-binding proteins"/>
    <property type="match status" value="1"/>
</dbReference>
<dbReference type="InterPro" id="IPR058582">
    <property type="entry name" value="KH_NusA_2nd"/>
</dbReference>
<keyword evidence="4 7" id="KW-0694">RNA-binding</keyword>
<reference evidence="9" key="1">
    <citation type="submission" date="2020-03" db="EMBL/GenBank/DDBJ databases">
        <title>Spirochaetal bacteria isolated from arthropods constitute a novel genus Entomospira genus novum within the order Spirochaetales.</title>
        <authorList>
            <person name="Grana-Miraglia L."/>
            <person name="Sikutova S."/>
            <person name="Fingerle V."/>
            <person name="Sing A."/>
            <person name="Castillo-Ramirez S."/>
            <person name="Margos G."/>
            <person name="Rudolf I."/>
        </authorList>
    </citation>
    <scope>NUCLEOTIDE SEQUENCE</scope>
    <source>
        <strain evidence="9">BR149</strain>
    </source>
</reference>
<dbReference type="PANTHER" id="PTHR22648">
    <property type="entry name" value="TRANSCRIPTION TERMINATION FACTOR NUSA"/>
    <property type="match status" value="1"/>
</dbReference>
<dbReference type="InterPro" id="IPR009019">
    <property type="entry name" value="KH_sf_prok-type"/>
</dbReference>
<dbReference type="GO" id="GO:0031564">
    <property type="term" value="P:transcription antitermination"/>
    <property type="evidence" value="ECO:0007669"/>
    <property type="project" value="UniProtKB-UniRule"/>
</dbReference>
<dbReference type="GO" id="GO:0003723">
    <property type="term" value="F:RNA binding"/>
    <property type="evidence" value="ECO:0007669"/>
    <property type="project" value="UniProtKB-UniRule"/>
</dbReference>
<evidence type="ECO:0000256" key="5">
    <source>
        <dbReference type="ARBA" id="ARBA00023015"/>
    </source>
</evidence>
<sequence length="478" mass="54290">MPSFIGDAVRQLQSGHDISEELVVKTIEDTLLAAYKRRFRSSENAMIQFSKDLQYVTLYARREVVEDDDWDNPYTQIEISEAKKHNQDAEVGDEILIEVDPKEFDRTDIQAGKQRNRQDFKEIQKNTLYSEFKDKVGEVVIGYYQRLHKGNIYVSLGKTEGIIPKRYQSPREHYEIGDRIKVMIWEVKKSTTGLSIVLTRTHAEFVKRILEIEIPELNDETVHIHKIVREPGYRTKLAVFSSRSDIDPVGACVGAKGQRIQSVIRELEGEKIDVLLYEDNIAEFIKNALSPAKVQAVYILNQATRKALAIVGEDQLSLAIGKNGLNIRLANKLVDWNIDVKTEAQVADMEIDLHEASMPDGLFDDSYETDLRIDELPGVSERLVALLSSNGIEFVDGLQTLIDGQGLESLAGITAEDITRIQEILNLHSEIEEHHHQQQEIEEETYECPECGSPITVEMHECPNCGVGLSFEVEEHEE</sequence>
<dbReference type="SUPFAM" id="SSF54814">
    <property type="entry name" value="Prokaryotic type KH domain (KH-domain type II)"/>
    <property type="match status" value="2"/>
</dbReference>
<dbReference type="CDD" id="cd04455">
    <property type="entry name" value="S1_NusA"/>
    <property type="match status" value="1"/>
</dbReference>
<dbReference type="InterPro" id="IPR025249">
    <property type="entry name" value="TF_NusA_KH_1st"/>
</dbReference>
<evidence type="ECO:0000313" key="9">
    <source>
        <dbReference type="EMBL" id="NIZ69057.1"/>
    </source>
</evidence>
<dbReference type="InterPro" id="IPR030842">
    <property type="entry name" value="TF_NusA_bacterial"/>
</dbReference>
<keyword evidence="6 7" id="KW-0804">Transcription</keyword>
<comment type="similarity">
    <text evidence="7">Belongs to the NusA family.</text>
</comment>
<dbReference type="EMBL" id="JAATLM010000001">
    <property type="protein sequence ID" value="NIZ69057.1"/>
    <property type="molecule type" value="Genomic_DNA"/>
</dbReference>
<dbReference type="Pfam" id="PF13184">
    <property type="entry name" value="KH_NusA_1st"/>
    <property type="match status" value="1"/>
</dbReference>
<keyword evidence="3 7" id="KW-0889">Transcription antitermination</keyword>
<name>A0A968GF06_9SPIO</name>
<dbReference type="SUPFAM" id="SSF69705">
    <property type="entry name" value="Transcription factor NusA, N-terminal domain"/>
    <property type="match status" value="1"/>
</dbReference>
<dbReference type="Pfam" id="PF26594">
    <property type="entry name" value="KH_NusA_2nd"/>
    <property type="match status" value="1"/>
</dbReference>
<dbReference type="SMART" id="SM00316">
    <property type="entry name" value="S1"/>
    <property type="match status" value="1"/>
</dbReference>
<dbReference type="Pfam" id="PF00575">
    <property type="entry name" value="S1"/>
    <property type="match status" value="1"/>
</dbReference>
<evidence type="ECO:0000256" key="1">
    <source>
        <dbReference type="ARBA" id="ARBA00022472"/>
    </source>
</evidence>
<accession>A0A968GF06</accession>
<organism evidence="9 10">
    <name type="scientific">Entomospira culicis</name>
    <dbReference type="NCBI Taxonomy" id="2719989"/>
    <lineage>
        <taxon>Bacteria</taxon>
        <taxon>Pseudomonadati</taxon>
        <taxon>Spirochaetota</taxon>
        <taxon>Spirochaetia</taxon>
        <taxon>Spirochaetales</taxon>
        <taxon>Spirochaetaceae</taxon>
        <taxon>Entomospira</taxon>
    </lineage>
</organism>
<dbReference type="CDD" id="cd02134">
    <property type="entry name" value="KH-II_NusA_rpt1"/>
    <property type="match status" value="1"/>
</dbReference>
<dbReference type="CDD" id="cd22529">
    <property type="entry name" value="KH-II_NusA_rpt2"/>
    <property type="match status" value="1"/>
</dbReference>
<evidence type="ECO:0000256" key="6">
    <source>
        <dbReference type="ARBA" id="ARBA00023163"/>
    </source>
</evidence>
<evidence type="ECO:0000256" key="2">
    <source>
        <dbReference type="ARBA" id="ARBA00022490"/>
    </source>
</evidence>
<dbReference type="NCBIfam" id="TIGR01953">
    <property type="entry name" value="NusA"/>
    <property type="match status" value="1"/>
</dbReference>
<dbReference type="InterPro" id="IPR003029">
    <property type="entry name" value="S1_domain"/>
</dbReference>
<proteinExistence type="inferred from homology"/>
<keyword evidence="1 7" id="KW-0806">Transcription termination</keyword>
<dbReference type="GO" id="GO:0003700">
    <property type="term" value="F:DNA-binding transcription factor activity"/>
    <property type="evidence" value="ECO:0007669"/>
    <property type="project" value="InterPro"/>
</dbReference>
<dbReference type="PANTHER" id="PTHR22648:SF0">
    <property type="entry name" value="TRANSCRIPTION TERMINATION_ANTITERMINATION PROTEIN NUSA"/>
    <property type="match status" value="1"/>
</dbReference>
<dbReference type="FunFam" id="3.30.300.20:FF:000005">
    <property type="entry name" value="Transcription termination/antitermination protein NusA"/>
    <property type="match status" value="1"/>
</dbReference>
<dbReference type="InterPro" id="IPR013735">
    <property type="entry name" value="TF_NusA_N"/>
</dbReference>
<evidence type="ECO:0000256" key="3">
    <source>
        <dbReference type="ARBA" id="ARBA00022814"/>
    </source>
</evidence>
<dbReference type="FunFam" id="3.30.300.20:FF:000002">
    <property type="entry name" value="Transcription termination/antitermination protein NusA"/>
    <property type="match status" value="1"/>
</dbReference>
<dbReference type="Proteomes" id="UP000778951">
    <property type="component" value="Unassembled WGS sequence"/>
</dbReference>
<protein>
    <recommendedName>
        <fullName evidence="7">Transcription termination/antitermination protein NusA</fullName>
    </recommendedName>
</protein>
<comment type="caution">
    <text evidence="9">The sequence shown here is derived from an EMBL/GenBank/DDBJ whole genome shotgun (WGS) entry which is preliminary data.</text>
</comment>
<comment type="function">
    <text evidence="7">Participates in both transcription termination and antitermination.</text>
</comment>
<dbReference type="InterPro" id="IPR015946">
    <property type="entry name" value="KH_dom-like_a/b"/>
</dbReference>
<dbReference type="GO" id="GO:0005829">
    <property type="term" value="C:cytosol"/>
    <property type="evidence" value="ECO:0007669"/>
    <property type="project" value="TreeGrafter"/>
</dbReference>
<keyword evidence="2 7" id="KW-0963">Cytoplasm</keyword>
<keyword evidence="10" id="KW-1185">Reference proteome</keyword>
<dbReference type="Gene3D" id="3.30.1480.10">
    <property type="entry name" value="NusA, N-terminal domain"/>
    <property type="match status" value="1"/>
</dbReference>
<evidence type="ECO:0000256" key="4">
    <source>
        <dbReference type="ARBA" id="ARBA00022884"/>
    </source>
</evidence>
<keyword evidence="5 7" id="KW-0805">Transcription regulation</keyword>
<dbReference type="InterPro" id="IPR036555">
    <property type="entry name" value="NusA_N_sf"/>
</dbReference>
<dbReference type="Gene3D" id="3.30.300.20">
    <property type="match status" value="2"/>
</dbReference>
<comment type="subcellular location">
    <subcellularLocation>
        <location evidence="7">Cytoplasm</location>
    </subcellularLocation>
</comment>
<dbReference type="InterPro" id="IPR012340">
    <property type="entry name" value="NA-bd_OB-fold"/>
</dbReference>
<evidence type="ECO:0000313" key="10">
    <source>
        <dbReference type="Proteomes" id="UP000778951"/>
    </source>
</evidence>
<dbReference type="AlphaFoldDB" id="A0A968GF06"/>
<dbReference type="InterPro" id="IPR010213">
    <property type="entry name" value="TF_NusA"/>
</dbReference>
<dbReference type="Pfam" id="PF08529">
    <property type="entry name" value="NusA_N"/>
    <property type="match status" value="1"/>
</dbReference>